<organism evidence="2 3">
    <name type="scientific">Corynebacterium hansenii</name>
    <dbReference type="NCBI Taxonomy" id="394964"/>
    <lineage>
        <taxon>Bacteria</taxon>
        <taxon>Bacillati</taxon>
        <taxon>Actinomycetota</taxon>
        <taxon>Actinomycetes</taxon>
        <taxon>Mycobacteriales</taxon>
        <taxon>Corynebacteriaceae</taxon>
        <taxon>Corynebacterium</taxon>
    </lineage>
</organism>
<comment type="caution">
    <text evidence="2">The sequence shown here is derived from an EMBL/GenBank/DDBJ whole genome shotgun (WGS) entry which is preliminary data.</text>
</comment>
<proteinExistence type="predicted"/>
<keyword evidence="1" id="KW-1133">Transmembrane helix</keyword>
<evidence type="ECO:0000313" key="2">
    <source>
        <dbReference type="EMBL" id="MFC3848557.1"/>
    </source>
</evidence>
<keyword evidence="1" id="KW-0472">Membrane</keyword>
<protein>
    <recommendedName>
        <fullName evidence="4">Secreted protein</fullName>
    </recommendedName>
</protein>
<dbReference type="RefSeq" id="WP_290292454.1">
    <property type="nucleotide sequence ID" value="NZ_CP047211.1"/>
</dbReference>
<accession>A0ABV7ZMQ1</accession>
<dbReference type="EMBL" id="JBHRZN010000001">
    <property type="protein sequence ID" value="MFC3848557.1"/>
    <property type="molecule type" value="Genomic_DNA"/>
</dbReference>
<gene>
    <name evidence="2" type="ORF">ACFORJ_00030</name>
</gene>
<feature type="transmembrane region" description="Helical" evidence="1">
    <location>
        <begin position="18"/>
        <end position="40"/>
    </location>
</feature>
<name>A0ABV7ZMQ1_9CORY</name>
<dbReference type="Proteomes" id="UP001595751">
    <property type="component" value="Unassembled WGS sequence"/>
</dbReference>
<evidence type="ECO:0000313" key="3">
    <source>
        <dbReference type="Proteomes" id="UP001595751"/>
    </source>
</evidence>
<reference evidence="3" key="1">
    <citation type="journal article" date="2019" name="Int. J. Syst. Evol. Microbiol.">
        <title>The Global Catalogue of Microorganisms (GCM) 10K type strain sequencing project: providing services to taxonomists for standard genome sequencing and annotation.</title>
        <authorList>
            <consortium name="The Broad Institute Genomics Platform"/>
            <consortium name="The Broad Institute Genome Sequencing Center for Infectious Disease"/>
            <person name="Wu L."/>
            <person name="Ma J."/>
        </authorList>
    </citation>
    <scope>NUCLEOTIDE SEQUENCE [LARGE SCALE GENOMIC DNA]</scope>
    <source>
        <strain evidence="3">CCUG 53252</strain>
    </source>
</reference>
<keyword evidence="1" id="KW-0812">Transmembrane</keyword>
<keyword evidence="3" id="KW-1185">Reference proteome</keyword>
<sequence>MTHAHTDDKPTSSPRRGLLVGIGIAIAVIVSVAVIASMFVGKSNEGYGAELRPQDLRDSLPEKLAAGWKPDMCFPMMDKPRGPGTPEEDLLAINCLLDDGSPNGVSTTMVSDQKFAESVKNPAEGVDMVDLGSSADGRHELSWFSGTGLIYDVTEQSVLRFGPFKDPDAARTFAVEHELLEAE</sequence>
<evidence type="ECO:0008006" key="4">
    <source>
        <dbReference type="Google" id="ProtNLM"/>
    </source>
</evidence>
<evidence type="ECO:0000256" key="1">
    <source>
        <dbReference type="SAM" id="Phobius"/>
    </source>
</evidence>